<evidence type="ECO:0000313" key="2">
    <source>
        <dbReference type="EMBL" id="KAK0141340.1"/>
    </source>
</evidence>
<evidence type="ECO:0000313" key="3">
    <source>
        <dbReference type="Proteomes" id="UP001174136"/>
    </source>
</evidence>
<comment type="caution">
    <text evidence="2">The sequence shown here is derived from an EMBL/GenBank/DDBJ whole genome shotgun (WGS) entry which is preliminary data.</text>
</comment>
<keyword evidence="3" id="KW-1185">Reference proteome</keyword>
<accession>A0AA47MJQ1</accession>
<dbReference type="PANTHER" id="PTHR47331">
    <property type="entry name" value="PHD-TYPE DOMAIN-CONTAINING PROTEIN"/>
    <property type="match status" value="1"/>
</dbReference>
<dbReference type="EMBL" id="JAOPHQ010003976">
    <property type="protein sequence ID" value="KAK0141340.1"/>
    <property type="molecule type" value="Genomic_DNA"/>
</dbReference>
<organism evidence="2 3">
    <name type="scientific">Merluccius polli</name>
    <name type="common">Benguela hake</name>
    <name type="synonym">Merluccius cadenati</name>
    <dbReference type="NCBI Taxonomy" id="89951"/>
    <lineage>
        <taxon>Eukaryota</taxon>
        <taxon>Metazoa</taxon>
        <taxon>Chordata</taxon>
        <taxon>Craniata</taxon>
        <taxon>Vertebrata</taxon>
        <taxon>Euteleostomi</taxon>
        <taxon>Actinopterygii</taxon>
        <taxon>Neopterygii</taxon>
        <taxon>Teleostei</taxon>
        <taxon>Neoteleostei</taxon>
        <taxon>Acanthomorphata</taxon>
        <taxon>Zeiogadaria</taxon>
        <taxon>Gadariae</taxon>
        <taxon>Gadiformes</taxon>
        <taxon>Gadoidei</taxon>
        <taxon>Merlucciidae</taxon>
        <taxon>Merluccius</taxon>
    </lineage>
</organism>
<dbReference type="AlphaFoldDB" id="A0AA47MJQ1"/>
<dbReference type="PANTHER" id="PTHR47331:SF1">
    <property type="entry name" value="GAG-LIKE PROTEIN"/>
    <property type="match status" value="1"/>
</dbReference>
<proteinExistence type="predicted"/>
<name>A0AA47MJQ1_MERPO</name>
<gene>
    <name evidence="2" type="primary">ATP6V1B</name>
    <name evidence="2" type="ORF">N1851_021670</name>
</gene>
<feature type="compositionally biased region" description="Basic and acidic residues" evidence="1">
    <location>
        <begin position="14"/>
        <end position="33"/>
    </location>
</feature>
<protein>
    <submittedName>
        <fullName evidence="2">V-type proton ATPase subunit B</fullName>
    </submittedName>
</protein>
<sequence length="365" mass="40762">MDAQTQGRASNLVPKEKGSESIGHDNGGRGNDHLHAEMQREELALRGWSLTPGDLERAQGAIICFSQKERFPDEIAVLGDGGSFKQDSNLYKLDPVLQDRLLREAILECVVCRRLQGKTGEQKMANLPVERIVPDLPAFTNVGVDYFGPVEVKKGRGTVKCYGVLFTCMASQPINPQCHIYPEEMIQTGNLCHQWHEQHHQGAEDTHLLCSWLQLRSSDRQARLVNKSKDVMDCSGDNFAIVFAAMGLPHADMTFKLTYLKPALFIENISKYGIRSLQHLASQTSQPDNYQTTCECPEKPSKDTAIDQLSAQNRQPGAKFLPKTMGHFGPSAENYQCFPYYVFSSGAAPLLENQRHCKNLHMIGI</sequence>
<dbReference type="Proteomes" id="UP001174136">
    <property type="component" value="Unassembled WGS sequence"/>
</dbReference>
<feature type="region of interest" description="Disordered" evidence="1">
    <location>
        <begin position="1"/>
        <end position="33"/>
    </location>
</feature>
<reference evidence="2" key="1">
    <citation type="journal article" date="2023" name="Front. Mar. Sci.">
        <title>A new Merluccius polli reference genome to investigate the effects of global change in West African waters.</title>
        <authorList>
            <person name="Mateo J.L."/>
            <person name="Blanco-Fernandez C."/>
            <person name="Garcia-Vazquez E."/>
            <person name="Machado-Schiaffino G."/>
        </authorList>
    </citation>
    <scope>NUCLEOTIDE SEQUENCE</scope>
    <source>
        <strain evidence="2">C29</strain>
        <tissue evidence="2">Fin</tissue>
    </source>
</reference>
<evidence type="ECO:0000256" key="1">
    <source>
        <dbReference type="SAM" id="MobiDB-lite"/>
    </source>
</evidence>